<dbReference type="EC" id="1.2.1.11" evidence="6 15"/>
<dbReference type="OrthoDB" id="9805684at2"/>
<comment type="caution">
    <text evidence="15">Lacks conserved residue(s) required for the propagation of feature annotation.</text>
</comment>
<dbReference type="InterPro" id="IPR012080">
    <property type="entry name" value="Asp_semialdehyde_DH"/>
</dbReference>
<dbReference type="GO" id="GO:0009089">
    <property type="term" value="P:lysine biosynthetic process via diaminopimelate"/>
    <property type="evidence" value="ECO:0007669"/>
    <property type="project" value="UniProtKB-UniRule"/>
</dbReference>
<evidence type="ECO:0000256" key="8">
    <source>
        <dbReference type="ARBA" id="ARBA00022697"/>
    </source>
</evidence>
<feature type="binding site" evidence="15">
    <location>
        <position position="104"/>
    </location>
    <ligand>
        <name>phosphate</name>
        <dbReference type="ChEBI" id="CHEBI:43474"/>
    </ligand>
</feature>
<dbReference type="UniPathway" id="UPA00051">
    <property type="reaction ID" value="UER00464"/>
</dbReference>
<organism evidence="18 19">
    <name type="scientific">Candidatus Odyssella acanthamoebae</name>
    <dbReference type="NCBI Taxonomy" id="91604"/>
    <lineage>
        <taxon>Bacteria</taxon>
        <taxon>Pseudomonadati</taxon>
        <taxon>Pseudomonadota</taxon>
        <taxon>Alphaproteobacteria</taxon>
        <taxon>Holosporales</taxon>
        <taxon>Candidatus Paracaedibacteraceae</taxon>
        <taxon>Candidatus Odyssella</taxon>
    </lineage>
</organism>
<evidence type="ECO:0000256" key="11">
    <source>
        <dbReference type="ARBA" id="ARBA00023002"/>
    </source>
</evidence>
<feature type="domain" description="Semialdehyde dehydrogenase NAD-binding" evidence="17">
    <location>
        <begin position="8"/>
        <end position="124"/>
    </location>
</feature>
<comment type="function">
    <text evidence="15">Catalyzes the NADPH-dependent formation of L-aspartate-semialdehyde (L-ASA) by the reductive dephosphorylation of L-aspartyl-4-phosphate.</text>
</comment>
<dbReference type="STRING" id="91604.ID47_08085"/>
<feature type="binding site" evidence="15">
    <location>
        <position position="162"/>
    </location>
    <ligand>
        <name>substrate</name>
    </ligand>
</feature>
<dbReference type="UniPathway" id="UPA00034">
    <property type="reaction ID" value="UER00016"/>
</dbReference>
<dbReference type="Proteomes" id="UP000028926">
    <property type="component" value="Chromosome"/>
</dbReference>
<evidence type="ECO:0000256" key="13">
    <source>
        <dbReference type="ARBA" id="ARBA00023167"/>
    </source>
</evidence>
<dbReference type="Pfam" id="PF02774">
    <property type="entry name" value="Semialdhyde_dhC"/>
    <property type="match status" value="1"/>
</dbReference>
<gene>
    <name evidence="15" type="primary">asd</name>
    <name evidence="18" type="ORF">ID47_08085</name>
</gene>
<comment type="pathway">
    <text evidence="1 15">Amino-acid biosynthesis; L-methionine biosynthesis via de novo pathway; L-homoserine from L-aspartate: step 2/3.</text>
</comment>
<feature type="binding site" evidence="15">
    <location>
        <position position="240"/>
    </location>
    <ligand>
        <name>substrate</name>
    </ligand>
</feature>
<dbReference type="InterPro" id="IPR036291">
    <property type="entry name" value="NAD(P)-bd_dom_sf"/>
</dbReference>
<evidence type="ECO:0000256" key="5">
    <source>
        <dbReference type="ARBA" id="ARBA00011738"/>
    </source>
</evidence>
<dbReference type="GO" id="GO:0009088">
    <property type="term" value="P:threonine biosynthetic process"/>
    <property type="evidence" value="ECO:0007669"/>
    <property type="project" value="UniProtKB-UniRule"/>
</dbReference>
<dbReference type="InterPro" id="IPR012280">
    <property type="entry name" value="Semialdhyde_DH_dimer_dom"/>
</dbReference>
<name>A0A077B164_9PROT</name>
<proteinExistence type="inferred from homology"/>
<evidence type="ECO:0000256" key="7">
    <source>
        <dbReference type="ARBA" id="ARBA00022605"/>
    </source>
</evidence>
<dbReference type="GO" id="GO:0019877">
    <property type="term" value="P:diaminopimelate biosynthetic process"/>
    <property type="evidence" value="ECO:0007669"/>
    <property type="project" value="UniProtKB-UniRule"/>
</dbReference>
<dbReference type="GO" id="GO:0046983">
    <property type="term" value="F:protein dimerization activity"/>
    <property type="evidence" value="ECO:0007669"/>
    <property type="project" value="InterPro"/>
</dbReference>
<dbReference type="NCBIfam" id="TIGR01296">
    <property type="entry name" value="asd_B"/>
    <property type="match status" value="1"/>
</dbReference>
<evidence type="ECO:0000256" key="10">
    <source>
        <dbReference type="ARBA" id="ARBA00022915"/>
    </source>
</evidence>
<dbReference type="GO" id="GO:0051287">
    <property type="term" value="F:NAD binding"/>
    <property type="evidence" value="ECO:0007669"/>
    <property type="project" value="InterPro"/>
</dbReference>
<evidence type="ECO:0000256" key="1">
    <source>
        <dbReference type="ARBA" id="ARBA00005021"/>
    </source>
</evidence>
<dbReference type="GO" id="GO:0050661">
    <property type="term" value="F:NADP binding"/>
    <property type="evidence" value="ECO:0007669"/>
    <property type="project" value="UniProtKB-UniRule"/>
</dbReference>
<keyword evidence="11 15" id="KW-0560">Oxidoreductase</keyword>
<keyword evidence="7 15" id="KW-0028">Amino-acid biosynthesis</keyword>
<dbReference type="PANTHER" id="PTHR46278">
    <property type="entry name" value="DEHYDROGENASE, PUTATIVE-RELATED"/>
    <property type="match status" value="1"/>
</dbReference>
<dbReference type="SUPFAM" id="SSF55347">
    <property type="entry name" value="Glyceraldehyde-3-phosphate dehydrogenase-like, C-terminal domain"/>
    <property type="match status" value="1"/>
</dbReference>
<dbReference type="GO" id="GO:0071266">
    <property type="term" value="P:'de novo' L-methionine biosynthetic process"/>
    <property type="evidence" value="ECO:0007669"/>
    <property type="project" value="UniProtKB-UniRule"/>
</dbReference>
<evidence type="ECO:0000313" key="19">
    <source>
        <dbReference type="Proteomes" id="UP000028926"/>
    </source>
</evidence>
<accession>A0A077B164</accession>
<dbReference type="GO" id="GO:0009097">
    <property type="term" value="P:isoleucine biosynthetic process"/>
    <property type="evidence" value="ECO:0007669"/>
    <property type="project" value="UniProtKB-UniRule"/>
</dbReference>
<evidence type="ECO:0000256" key="15">
    <source>
        <dbReference type="HAMAP-Rule" id="MF_02121"/>
    </source>
</evidence>
<evidence type="ECO:0000313" key="18">
    <source>
        <dbReference type="EMBL" id="AIK96690.1"/>
    </source>
</evidence>
<evidence type="ECO:0000256" key="14">
    <source>
        <dbReference type="ARBA" id="ARBA00047891"/>
    </source>
</evidence>
<feature type="active site" description="Proton acceptor" evidence="15 16">
    <location>
        <position position="247"/>
    </location>
</feature>
<evidence type="ECO:0000256" key="12">
    <source>
        <dbReference type="ARBA" id="ARBA00023154"/>
    </source>
</evidence>
<dbReference type="KEGG" id="paca:ID47_08085"/>
<dbReference type="Pfam" id="PF01118">
    <property type="entry name" value="Semialdhyde_dh"/>
    <property type="match status" value="1"/>
</dbReference>
<dbReference type="eggNOG" id="COG0136">
    <property type="taxonomic scope" value="Bacteria"/>
</dbReference>
<evidence type="ECO:0000256" key="4">
    <source>
        <dbReference type="ARBA" id="ARBA00010584"/>
    </source>
</evidence>
<dbReference type="SMART" id="SM00859">
    <property type="entry name" value="Semialdhyde_dh"/>
    <property type="match status" value="1"/>
</dbReference>
<dbReference type="InterPro" id="IPR000534">
    <property type="entry name" value="Semialdehyde_DH_NAD-bd"/>
</dbReference>
<comment type="pathway">
    <text evidence="3 15">Amino-acid biosynthesis; L-threonine biosynthesis; L-threonine from L-aspartate: step 2/5.</text>
</comment>
<feature type="binding site" evidence="15">
    <location>
        <position position="190"/>
    </location>
    <ligand>
        <name>NADP(+)</name>
        <dbReference type="ChEBI" id="CHEBI:58349"/>
    </ligand>
</feature>
<dbReference type="HOGENOM" id="CLU_049966_0_1_5"/>
<evidence type="ECO:0000259" key="17">
    <source>
        <dbReference type="SMART" id="SM00859"/>
    </source>
</evidence>
<dbReference type="AlphaFoldDB" id="A0A077B164"/>
<comment type="subunit">
    <text evidence="5 15">Homodimer.</text>
</comment>
<evidence type="ECO:0000256" key="9">
    <source>
        <dbReference type="ARBA" id="ARBA00022857"/>
    </source>
</evidence>
<evidence type="ECO:0000256" key="3">
    <source>
        <dbReference type="ARBA" id="ARBA00005097"/>
    </source>
</evidence>
<keyword evidence="8 15" id="KW-0791">Threonine biosynthesis</keyword>
<dbReference type="GO" id="GO:0004073">
    <property type="term" value="F:aspartate-semialdehyde dehydrogenase activity"/>
    <property type="evidence" value="ECO:0007669"/>
    <property type="project" value="UniProtKB-UniRule"/>
</dbReference>
<evidence type="ECO:0000256" key="16">
    <source>
        <dbReference type="PIRSR" id="PIRSR000148-1"/>
    </source>
</evidence>
<dbReference type="HAMAP" id="MF_02121">
    <property type="entry name" value="ASADH"/>
    <property type="match status" value="1"/>
</dbReference>
<keyword evidence="13 15" id="KW-0486">Methionine biosynthesis</keyword>
<feature type="binding site" evidence="15">
    <location>
        <position position="320"/>
    </location>
    <ligand>
        <name>NADP(+)</name>
        <dbReference type="ChEBI" id="CHEBI:58349"/>
    </ligand>
</feature>
<dbReference type="PIRSF" id="PIRSF000148">
    <property type="entry name" value="ASA_dh"/>
    <property type="match status" value="1"/>
</dbReference>
<dbReference type="Gene3D" id="3.40.50.720">
    <property type="entry name" value="NAD(P)-binding Rossmann-like Domain"/>
    <property type="match status" value="1"/>
</dbReference>
<feature type="binding site" evidence="15">
    <location>
        <begin position="15"/>
        <end position="18"/>
    </location>
    <ligand>
        <name>NADP(+)</name>
        <dbReference type="ChEBI" id="CHEBI:58349"/>
    </ligand>
</feature>
<comment type="catalytic activity">
    <reaction evidence="14 15">
        <text>L-aspartate 4-semialdehyde + phosphate + NADP(+) = 4-phospho-L-aspartate + NADPH + H(+)</text>
        <dbReference type="Rhea" id="RHEA:24284"/>
        <dbReference type="ChEBI" id="CHEBI:15378"/>
        <dbReference type="ChEBI" id="CHEBI:43474"/>
        <dbReference type="ChEBI" id="CHEBI:57535"/>
        <dbReference type="ChEBI" id="CHEBI:57783"/>
        <dbReference type="ChEBI" id="CHEBI:58349"/>
        <dbReference type="ChEBI" id="CHEBI:537519"/>
        <dbReference type="EC" id="1.2.1.11"/>
    </reaction>
</comment>
<dbReference type="PANTHER" id="PTHR46278:SF2">
    <property type="entry name" value="ASPARTATE-SEMIALDEHYDE DEHYDROGENASE"/>
    <property type="match status" value="1"/>
</dbReference>
<feature type="binding site" evidence="15">
    <location>
        <begin position="43"/>
        <end position="44"/>
    </location>
    <ligand>
        <name>NADP(+)</name>
        <dbReference type="ChEBI" id="CHEBI:58349"/>
    </ligand>
</feature>
<dbReference type="UniPathway" id="UPA00050">
    <property type="reaction ID" value="UER00463"/>
</dbReference>
<keyword evidence="12 15" id="KW-0457">Lysine biosynthesis</keyword>
<comment type="similarity">
    <text evidence="4 15">Belongs to the aspartate-semialdehyde dehydrogenase family.</text>
</comment>
<dbReference type="CDD" id="cd18131">
    <property type="entry name" value="ASADH_C_bac_euk_like"/>
    <property type="match status" value="1"/>
</dbReference>
<dbReference type="Gene3D" id="3.30.360.10">
    <property type="entry name" value="Dihydrodipicolinate Reductase, domain 2"/>
    <property type="match status" value="1"/>
</dbReference>
<evidence type="ECO:0000256" key="2">
    <source>
        <dbReference type="ARBA" id="ARBA00005076"/>
    </source>
</evidence>
<keyword evidence="9 15" id="KW-0521">NADP</keyword>
<dbReference type="EMBL" id="CP008941">
    <property type="protein sequence ID" value="AIK96690.1"/>
    <property type="molecule type" value="Genomic_DNA"/>
</dbReference>
<comment type="pathway">
    <text evidence="2 15">Amino-acid biosynthesis; L-lysine biosynthesis via DAP pathway; (S)-tetrahydrodipicolinate from L-aspartate: step 2/4.</text>
</comment>
<evidence type="ECO:0000256" key="6">
    <source>
        <dbReference type="ARBA" id="ARBA00013120"/>
    </source>
</evidence>
<dbReference type="SUPFAM" id="SSF51735">
    <property type="entry name" value="NAD(P)-binding Rossmann-fold domains"/>
    <property type="match status" value="1"/>
</dbReference>
<dbReference type="CDD" id="cd02316">
    <property type="entry name" value="VcASADH2_like_N"/>
    <property type="match status" value="1"/>
</dbReference>
<protein>
    <recommendedName>
        <fullName evidence="6 15">Aspartate-semialdehyde dehydrogenase</fullName>
        <shortName evidence="15">ASA dehydrogenase</shortName>
        <shortName evidence="15">ASADH</shortName>
        <ecNumber evidence="6 15">1.2.1.11</ecNumber>
    </recommendedName>
    <alternativeName>
        <fullName evidence="15">Aspartate-beta-semialdehyde dehydrogenase</fullName>
    </alternativeName>
</protein>
<keyword evidence="19" id="KW-1185">Reference proteome</keyword>
<dbReference type="NCBIfam" id="NF011456">
    <property type="entry name" value="PRK14874.1"/>
    <property type="match status" value="1"/>
</dbReference>
<reference evidence="18 19" key="1">
    <citation type="submission" date="2014-07" db="EMBL/GenBank/DDBJ databases">
        <title>Comparative genomic insights into amoeba endosymbionts belonging to the families of Holosporaceae and Candidatus Midichloriaceae within Rickettsiales.</title>
        <authorList>
            <person name="Wang Z."/>
            <person name="Wu M."/>
        </authorList>
    </citation>
    <scope>NUCLEOTIDE SEQUENCE [LARGE SCALE GENOMIC DNA]</scope>
    <source>
        <strain evidence="18">PRA3</strain>
    </source>
</reference>
<keyword evidence="10 15" id="KW-0220">Diaminopimelate biosynthesis</keyword>
<dbReference type="InterPro" id="IPR005986">
    <property type="entry name" value="Asp_semialdehyde_DH_beta"/>
</dbReference>
<feature type="active site" description="Acyl-thioester intermediate" evidence="15 16">
    <location>
        <position position="135"/>
    </location>
</feature>
<sequence>MTKKSSVKIAVVGATGNVGRTILQILAERGYPAQNITAVASNRSTNRSVSYGDNDVLAVQPLPNFDFSGYDIGLFSPGGEVSAEYAPKAAAQGCIVIDNTSHFRMDQDIPLIIPEINAKALELHKKRNIIANPNCSTIQLLMVLKPLHDIAKIKRVVVSTYQSVSGAGQEAMEELTYQTKGLFTNTTVAPACFSKPIAFNVIPQIDVFMDDGSTKEEWKMMVETHKILDPSIQLTATCVRVPVYIGHSVSANIEFDSAISPAQARQALRKFKGITVMDDPDNLSYATPLDGAGDDDVFVSRIRRDASVDHGLNLWVVSDNVRKGAALNAIQIMECLLSTQ</sequence>
<feature type="binding site" evidence="15">
    <location>
        <begin position="165"/>
        <end position="166"/>
    </location>
    <ligand>
        <name>NADP(+)</name>
        <dbReference type="ChEBI" id="CHEBI:58349"/>
    </ligand>
</feature>